<name>A0A1H3C9G1_9RHOB</name>
<protein>
    <submittedName>
        <fullName evidence="8">Heme exporter protein A</fullName>
    </submittedName>
</protein>
<evidence type="ECO:0000256" key="1">
    <source>
        <dbReference type="ARBA" id="ARBA00022448"/>
    </source>
</evidence>
<dbReference type="GO" id="GO:0016887">
    <property type="term" value="F:ATP hydrolysis activity"/>
    <property type="evidence" value="ECO:0007669"/>
    <property type="project" value="InterPro"/>
</dbReference>
<evidence type="ECO:0000256" key="5">
    <source>
        <dbReference type="ARBA" id="ARBA00022967"/>
    </source>
</evidence>
<dbReference type="Gene3D" id="3.40.50.300">
    <property type="entry name" value="P-loop containing nucleotide triphosphate hydrolases"/>
    <property type="match status" value="1"/>
</dbReference>
<keyword evidence="5" id="KW-1278">Translocase</keyword>
<evidence type="ECO:0000256" key="6">
    <source>
        <dbReference type="ARBA" id="ARBA00023136"/>
    </source>
</evidence>
<dbReference type="GO" id="GO:0005524">
    <property type="term" value="F:ATP binding"/>
    <property type="evidence" value="ECO:0007669"/>
    <property type="project" value="UniProtKB-KW"/>
</dbReference>
<dbReference type="Pfam" id="PF00005">
    <property type="entry name" value="ABC_tran"/>
    <property type="match status" value="1"/>
</dbReference>
<dbReference type="InterPro" id="IPR027417">
    <property type="entry name" value="P-loop_NTPase"/>
</dbReference>
<dbReference type="SMART" id="SM00382">
    <property type="entry name" value="AAA"/>
    <property type="match status" value="1"/>
</dbReference>
<proteinExistence type="predicted"/>
<accession>A0A1H3C9G1</accession>
<gene>
    <name evidence="8" type="ORF">SAMN04488238_10972</name>
</gene>
<keyword evidence="9" id="KW-1185">Reference proteome</keyword>
<sequence>MAHAAQPVADAPGQPLALHVNDLSVARGGVALLEGLSFSLTAGSALVLRGPNGSGKTTLLRTLAGLQPALAGSVSVPPDAIAYAAHADGLKTTLSVAENLRFWAAIYGTGAVAPAMTAMNLTALADRPAQNLSAGQKRRLGLARLLVTGRWLWMLDEPTVSLDADSVALFGNVVRAHLGRGGAALMATHIDLGLPQAAVLDLTPFKARPGTVGADGFDEAFL</sequence>
<dbReference type="Proteomes" id="UP000198539">
    <property type="component" value="Unassembled WGS sequence"/>
</dbReference>
<dbReference type="AlphaFoldDB" id="A0A1H3C9G1"/>
<keyword evidence="2" id="KW-0547">Nucleotide-binding</keyword>
<feature type="domain" description="ABC transporter" evidence="7">
    <location>
        <begin position="18"/>
        <end position="221"/>
    </location>
</feature>
<dbReference type="PANTHER" id="PTHR43499:SF1">
    <property type="entry name" value="ABC TRANSPORTER I FAMILY MEMBER 1"/>
    <property type="match status" value="1"/>
</dbReference>
<evidence type="ECO:0000259" key="7">
    <source>
        <dbReference type="PROSITE" id="PS50893"/>
    </source>
</evidence>
<evidence type="ECO:0000313" key="8">
    <source>
        <dbReference type="EMBL" id="SDX50548.1"/>
    </source>
</evidence>
<dbReference type="InterPro" id="IPR005895">
    <property type="entry name" value="ABC_transptr_haem_export_CcmA"/>
</dbReference>
<dbReference type="PROSITE" id="PS50893">
    <property type="entry name" value="ABC_TRANSPORTER_2"/>
    <property type="match status" value="1"/>
</dbReference>
<dbReference type="InterPro" id="IPR017871">
    <property type="entry name" value="ABC_transporter-like_CS"/>
</dbReference>
<dbReference type="GO" id="GO:0017004">
    <property type="term" value="P:cytochrome complex assembly"/>
    <property type="evidence" value="ECO:0007669"/>
    <property type="project" value="UniProtKB-KW"/>
</dbReference>
<dbReference type="SUPFAM" id="SSF52540">
    <property type="entry name" value="P-loop containing nucleoside triphosphate hydrolases"/>
    <property type="match status" value="1"/>
</dbReference>
<dbReference type="NCBIfam" id="TIGR01189">
    <property type="entry name" value="ccmA"/>
    <property type="match status" value="1"/>
</dbReference>
<keyword evidence="1" id="KW-0813">Transport</keyword>
<keyword evidence="6" id="KW-0472">Membrane</keyword>
<evidence type="ECO:0000256" key="4">
    <source>
        <dbReference type="ARBA" id="ARBA00022840"/>
    </source>
</evidence>
<keyword evidence="3" id="KW-0201">Cytochrome c-type biogenesis</keyword>
<dbReference type="EMBL" id="FNOM01000009">
    <property type="protein sequence ID" value="SDX50548.1"/>
    <property type="molecule type" value="Genomic_DNA"/>
</dbReference>
<dbReference type="InterPro" id="IPR003439">
    <property type="entry name" value="ABC_transporter-like_ATP-bd"/>
</dbReference>
<reference evidence="8 9" key="1">
    <citation type="submission" date="2016-10" db="EMBL/GenBank/DDBJ databases">
        <authorList>
            <person name="de Groot N.N."/>
        </authorList>
    </citation>
    <scope>NUCLEOTIDE SEQUENCE [LARGE SCALE GENOMIC DNA]</scope>
    <source>
        <strain evidence="8 9">CGMCC 1.8894</strain>
    </source>
</reference>
<evidence type="ECO:0000313" key="9">
    <source>
        <dbReference type="Proteomes" id="UP000198539"/>
    </source>
</evidence>
<dbReference type="PANTHER" id="PTHR43499">
    <property type="entry name" value="ABC TRANSPORTER I FAMILY MEMBER 1"/>
    <property type="match status" value="1"/>
</dbReference>
<evidence type="ECO:0000256" key="2">
    <source>
        <dbReference type="ARBA" id="ARBA00022741"/>
    </source>
</evidence>
<evidence type="ECO:0000256" key="3">
    <source>
        <dbReference type="ARBA" id="ARBA00022748"/>
    </source>
</evidence>
<dbReference type="STRING" id="564137.SAMN04488238_10972"/>
<dbReference type="InterPro" id="IPR003593">
    <property type="entry name" value="AAA+_ATPase"/>
</dbReference>
<organism evidence="8 9">
    <name type="scientific">Roseicitreum antarcticum</name>
    <dbReference type="NCBI Taxonomy" id="564137"/>
    <lineage>
        <taxon>Bacteria</taxon>
        <taxon>Pseudomonadati</taxon>
        <taxon>Pseudomonadota</taxon>
        <taxon>Alphaproteobacteria</taxon>
        <taxon>Rhodobacterales</taxon>
        <taxon>Paracoccaceae</taxon>
        <taxon>Roseicitreum</taxon>
    </lineage>
</organism>
<dbReference type="PROSITE" id="PS00211">
    <property type="entry name" value="ABC_TRANSPORTER_1"/>
    <property type="match status" value="1"/>
</dbReference>
<keyword evidence="4" id="KW-0067">ATP-binding</keyword>
<dbReference type="GO" id="GO:0022857">
    <property type="term" value="F:transmembrane transporter activity"/>
    <property type="evidence" value="ECO:0007669"/>
    <property type="project" value="InterPro"/>
</dbReference>